<keyword evidence="5" id="KW-0511">Multifunctional enzyme</keyword>
<feature type="non-terminal residue" evidence="9">
    <location>
        <position position="586"/>
    </location>
</feature>
<evidence type="ECO:0000256" key="3">
    <source>
        <dbReference type="ARBA" id="ARBA00022553"/>
    </source>
</evidence>
<evidence type="ECO:0000256" key="5">
    <source>
        <dbReference type="ARBA" id="ARBA00023268"/>
    </source>
</evidence>
<dbReference type="OrthoDB" id="9778690at2"/>
<dbReference type="InterPro" id="IPR042104">
    <property type="entry name" value="PKS_dehydratase_sf"/>
</dbReference>
<evidence type="ECO:0000259" key="8">
    <source>
        <dbReference type="PROSITE" id="PS52019"/>
    </source>
</evidence>
<dbReference type="Gene3D" id="3.10.129.110">
    <property type="entry name" value="Polyketide synthase dehydratase"/>
    <property type="match status" value="1"/>
</dbReference>
<comment type="caution">
    <text evidence="7">Lacks conserved residue(s) required for the propagation of feature annotation.</text>
</comment>
<dbReference type="InterPro" id="IPR050091">
    <property type="entry name" value="PKS_NRPS_Biosynth_Enz"/>
</dbReference>
<dbReference type="AlphaFoldDB" id="A0A4V5MWC6"/>
<evidence type="ECO:0000256" key="4">
    <source>
        <dbReference type="ARBA" id="ARBA00022679"/>
    </source>
</evidence>
<dbReference type="InterPro" id="IPR001227">
    <property type="entry name" value="Ac_transferase_dom_sf"/>
</dbReference>
<keyword evidence="4 9" id="KW-0808">Transferase</keyword>
<feature type="domain" description="PKS/mFAS DH" evidence="8">
    <location>
        <begin position="479"/>
        <end position="586"/>
    </location>
</feature>
<name>A0A4V5MWC6_9ACTN</name>
<proteinExistence type="predicted"/>
<dbReference type="RefSeq" id="WP_136731731.1">
    <property type="nucleotide sequence ID" value="NZ_SUMC01000308.1"/>
</dbReference>
<keyword evidence="2" id="KW-0596">Phosphopantetheine</keyword>
<evidence type="ECO:0000256" key="2">
    <source>
        <dbReference type="ARBA" id="ARBA00022450"/>
    </source>
</evidence>
<dbReference type="InterPro" id="IPR016035">
    <property type="entry name" value="Acyl_Trfase/lysoPLipase"/>
</dbReference>
<dbReference type="PANTHER" id="PTHR43775">
    <property type="entry name" value="FATTY ACID SYNTHASE"/>
    <property type="match status" value="1"/>
</dbReference>
<dbReference type="Pfam" id="PF22621">
    <property type="entry name" value="CurL-like_PKS_C"/>
    <property type="match status" value="1"/>
</dbReference>
<dbReference type="EMBL" id="SUMC01000308">
    <property type="protein sequence ID" value="TJZ91508.1"/>
    <property type="molecule type" value="Genomic_DNA"/>
</dbReference>
<evidence type="ECO:0000313" key="10">
    <source>
        <dbReference type="Proteomes" id="UP000305778"/>
    </source>
</evidence>
<keyword evidence="10" id="KW-1185">Reference proteome</keyword>
<keyword evidence="6 9" id="KW-0012">Acyltransferase</keyword>
<dbReference type="SUPFAM" id="SSF52151">
    <property type="entry name" value="FabD/lysophospholipase-like"/>
    <property type="match status" value="1"/>
</dbReference>
<dbReference type="InterPro" id="IPR014043">
    <property type="entry name" value="Acyl_transferase_dom"/>
</dbReference>
<evidence type="ECO:0000256" key="7">
    <source>
        <dbReference type="PROSITE-ProRule" id="PRU01363"/>
    </source>
</evidence>
<protein>
    <submittedName>
        <fullName evidence="9">Acyltransferase domain-containing protein</fullName>
    </submittedName>
</protein>
<comment type="caution">
    <text evidence="9">The sequence shown here is derived from an EMBL/GenBank/DDBJ whole genome shotgun (WGS) entry which is preliminary data.</text>
</comment>
<sequence>MILEEAPAVVEELELERGKGLPVVPVVVSARDEVGLRAQAGRLREHLVARADVGLVDVGYSAATTRAHLEDRAVVSATDREGLLAGLSALASGEPDAGVVQGRVVSGKTVFVFPGQGAQWAGMAVELLDSSAVFAAEVAACEGALGEFVEWRVEEVLRGVEGAPSLERVDVVQPVLFTVMVALAALWRSCGVEPDVVVGHSQGEIAAAYVAGGLSLQDAVRVVALRSRLVGEMLAGLGGMVSVGLPADEVVGVIERYEGRVSVAAVNSPRSVVVSGEVQPLEELLEEWERGGVRVRRVPVDYASHSAQVGVMEEELLRVLASLAPRVGRVPFYSTAVGGLVGTERLNGAYWFANLRGRVGFEDAVRELVGEGVGSFLEMSPHPVLVSAVSETAGDVEGGERVRVMGSLRRGEGGLGRFAMSLGEAHVAGVEVDWAGFFAGSGARRVDLPGYAFQRARYWLPVAAAGGDLAGAGVGRLRHPMLSAAVRVGDRGEWVFTGRVSLDSQAWIRDHAVFGMVIVPGAALVELALAAGGQVDCPVVDELVLQVPLLLSEGDELDLQVTVAAPDEDGHRDIAIYTTPSESSGQ</sequence>
<accession>A0A4V5MWC6</accession>
<dbReference type="InterPro" id="IPR049900">
    <property type="entry name" value="PKS_mFAS_DH"/>
</dbReference>
<dbReference type="Pfam" id="PF00698">
    <property type="entry name" value="Acyl_transf_1"/>
    <property type="match status" value="1"/>
</dbReference>
<dbReference type="InterPro" id="IPR049552">
    <property type="entry name" value="PKS_DH_N"/>
</dbReference>
<evidence type="ECO:0000256" key="6">
    <source>
        <dbReference type="ARBA" id="ARBA00023315"/>
    </source>
</evidence>
<dbReference type="PROSITE" id="PS52019">
    <property type="entry name" value="PKS_MFAS_DH"/>
    <property type="match status" value="1"/>
</dbReference>
<dbReference type="GO" id="GO:0006633">
    <property type="term" value="P:fatty acid biosynthetic process"/>
    <property type="evidence" value="ECO:0007669"/>
    <property type="project" value="TreeGrafter"/>
</dbReference>
<dbReference type="Proteomes" id="UP000305778">
    <property type="component" value="Unassembled WGS sequence"/>
</dbReference>
<dbReference type="GO" id="GO:0004312">
    <property type="term" value="F:fatty acid synthase activity"/>
    <property type="evidence" value="ECO:0007669"/>
    <property type="project" value="TreeGrafter"/>
</dbReference>
<keyword evidence="3" id="KW-0597">Phosphoprotein</keyword>
<reference evidence="9 10" key="1">
    <citation type="submission" date="2019-04" db="EMBL/GenBank/DDBJ databases">
        <title>Streptomyces oryziradicis sp. nov., a novel actinomycete isolated from rhizosphere soil of rice (Oryza sativa L.).</title>
        <authorList>
            <person name="Li C."/>
        </authorList>
    </citation>
    <scope>NUCLEOTIDE SEQUENCE [LARGE SCALE GENOMIC DNA]</scope>
    <source>
        <strain evidence="9 10">NEAU-C40</strain>
    </source>
</reference>
<dbReference type="FunFam" id="3.40.366.10:FF:000002">
    <property type="entry name" value="Probable polyketide synthase 2"/>
    <property type="match status" value="1"/>
</dbReference>
<evidence type="ECO:0000256" key="1">
    <source>
        <dbReference type="ARBA" id="ARBA00004792"/>
    </source>
</evidence>
<comment type="pathway">
    <text evidence="1">Antibiotic biosynthesis.</text>
</comment>
<evidence type="ECO:0000313" key="9">
    <source>
        <dbReference type="EMBL" id="TJZ91508.1"/>
    </source>
</evidence>
<organism evidence="9 10">
    <name type="scientific">Actinacidiphila oryziradicis</name>
    <dbReference type="NCBI Taxonomy" id="2571141"/>
    <lineage>
        <taxon>Bacteria</taxon>
        <taxon>Bacillati</taxon>
        <taxon>Actinomycetota</taxon>
        <taxon>Actinomycetes</taxon>
        <taxon>Kitasatosporales</taxon>
        <taxon>Streptomycetaceae</taxon>
        <taxon>Actinacidiphila</taxon>
    </lineage>
</organism>
<dbReference type="Gene3D" id="3.40.366.10">
    <property type="entry name" value="Malonyl-Coenzyme A Acyl Carrier Protein, domain 2"/>
    <property type="match status" value="1"/>
</dbReference>
<dbReference type="InterPro" id="IPR016036">
    <property type="entry name" value="Malonyl_transacylase_ACP-bd"/>
</dbReference>
<gene>
    <name evidence="9" type="ORF">FCI23_55445</name>
</gene>
<dbReference type="InterPro" id="IPR020807">
    <property type="entry name" value="PKS_DH"/>
</dbReference>
<dbReference type="Gene3D" id="3.30.70.3290">
    <property type="match status" value="1"/>
</dbReference>
<dbReference type="Pfam" id="PF21089">
    <property type="entry name" value="PKS_DH_N"/>
    <property type="match status" value="1"/>
</dbReference>
<dbReference type="SMART" id="SM00827">
    <property type="entry name" value="PKS_AT"/>
    <property type="match status" value="1"/>
</dbReference>
<dbReference type="SMART" id="SM00826">
    <property type="entry name" value="PKS_DH"/>
    <property type="match status" value="1"/>
</dbReference>
<dbReference type="PANTHER" id="PTHR43775:SF51">
    <property type="entry name" value="INACTIVE PHENOLPHTHIOCEROL SYNTHESIS POLYKETIDE SYNTHASE TYPE I PKS1-RELATED"/>
    <property type="match status" value="1"/>
</dbReference>
<dbReference type="SUPFAM" id="SSF55048">
    <property type="entry name" value="Probable ACP-binding domain of malonyl-CoA ACP transacylase"/>
    <property type="match status" value="1"/>
</dbReference>